<reference evidence="1" key="2">
    <citation type="submission" date="2022-01" db="EMBL/GenBank/DDBJ databases">
        <authorList>
            <person name="Yamashiro T."/>
            <person name="Shiraishi A."/>
            <person name="Satake H."/>
            <person name="Nakayama K."/>
        </authorList>
    </citation>
    <scope>NUCLEOTIDE SEQUENCE</scope>
</reference>
<evidence type="ECO:0000313" key="1">
    <source>
        <dbReference type="EMBL" id="GJS81731.1"/>
    </source>
</evidence>
<comment type="caution">
    <text evidence="1">The sequence shown here is derived from an EMBL/GenBank/DDBJ whole genome shotgun (WGS) entry which is preliminary data.</text>
</comment>
<dbReference type="Proteomes" id="UP001151760">
    <property type="component" value="Unassembled WGS sequence"/>
</dbReference>
<keyword evidence="1" id="KW-0548">Nucleotidyltransferase</keyword>
<keyword evidence="1" id="KW-0695">RNA-directed DNA polymerase</keyword>
<protein>
    <submittedName>
        <fullName evidence="1">Reverse transcriptase domain-containing protein</fullName>
    </submittedName>
</protein>
<reference evidence="1" key="1">
    <citation type="journal article" date="2022" name="Int. J. Mol. Sci.">
        <title>Draft Genome of Tanacetum Coccineum: Genomic Comparison of Closely Related Tanacetum-Family Plants.</title>
        <authorList>
            <person name="Yamashiro T."/>
            <person name="Shiraishi A."/>
            <person name="Nakayama K."/>
            <person name="Satake H."/>
        </authorList>
    </citation>
    <scope>NUCLEOTIDE SEQUENCE</scope>
</reference>
<dbReference type="GO" id="GO:0003964">
    <property type="term" value="F:RNA-directed DNA polymerase activity"/>
    <property type="evidence" value="ECO:0007669"/>
    <property type="project" value="UniProtKB-KW"/>
</dbReference>
<dbReference type="InterPro" id="IPR012337">
    <property type="entry name" value="RNaseH-like_sf"/>
</dbReference>
<evidence type="ECO:0000313" key="2">
    <source>
        <dbReference type="Proteomes" id="UP001151760"/>
    </source>
</evidence>
<name>A0ABQ4YWB1_9ASTR</name>
<gene>
    <name evidence="1" type="ORF">Tco_0748272</name>
</gene>
<keyword evidence="2" id="KW-1185">Reference proteome</keyword>
<dbReference type="EMBL" id="BQNB010010769">
    <property type="protein sequence ID" value="GJS81731.1"/>
    <property type="molecule type" value="Genomic_DNA"/>
</dbReference>
<sequence>MDILDSLPKALGRVKFVIVAIDYFTKWVEAKSLAKITVVARPQANGLVERASKSVMEGLKTRLSKDGSGGWTDYLMCCGLIEPPLKQATTRLYSDSMPTHRYMRVRESNNEEELCLNFDLLQERMEATTIWEATHKTQMEQRYNKKV</sequence>
<proteinExistence type="predicted"/>
<dbReference type="SUPFAM" id="SSF53098">
    <property type="entry name" value="Ribonuclease H-like"/>
    <property type="match status" value="1"/>
</dbReference>
<organism evidence="1 2">
    <name type="scientific">Tanacetum coccineum</name>
    <dbReference type="NCBI Taxonomy" id="301880"/>
    <lineage>
        <taxon>Eukaryota</taxon>
        <taxon>Viridiplantae</taxon>
        <taxon>Streptophyta</taxon>
        <taxon>Embryophyta</taxon>
        <taxon>Tracheophyta</taxon>
        <taxon>Spermatophyta</taxon>
        <taxon>Magnoliopsida</taxon>
        <taxon>eudicotyledons</taxon>
        <taxon>Gunneridae</taxon>
        <taxon>Pentapetalae</taxon>
        <taxon>asterids</taxon>
        <taxon>campanulids</taxon>
        <taxon>Asterales</taxon>
        <taxon>Asteraceae</taxon>
        <taxon>Asteroideae</taxon>
        <taxon>Anthemideae</taxon>
        <taxon>Anthemidinae</taxon>
        <taxon>Tanacetum</taxon>
    </lineage>
</organism>
<accession>A0ABQ4YWB1</accession>
<keyword evidence="1" id="KW-0808">Transferase</keyword>